<name>A0ABM9CZL8_9LACO</name>
<dbReference type="InterPro" id="IPR029058">
    <property type="entry name" value="AB_hydrolase_fold"/>
</dbReference>
<dbReference type="Gene3D" id="3.40.50.1820">
    <property type="entry name" value="alpha/beta hydrolase"/>
    <property type="match status" value="1"/>
</dbReference>
<feature type="domain" description="AB hydrolase-1" evidence="1">
    <location>
        <begin position="25"/>
        <end position="134"/>
    </location>
</feature>
<dbReference type="GO" id="GO:0016787">
    <property type="term" value="F:hydrolase activity"/>
    <property type="evidence" value="ECO:0007669"/>
    <property type="project" value="UniProtKB-KW"/>
</dbReference>
<reference evidence="2" key="1">
    <citation type="submission" date="2022-03" db="EMBL/GenBank/DDBJ databases">
        <authorList>
            <person name="Hettiarachchi G."/>
        </authorList>
    </citation>
    <scope>NUCLEOTIDE SEQUENCE</scope>
    <source>
        <strain evidence="2">LMG 32447</strain>
    </source>
</reference>
<keyword evidence="3" id="KW-1185">Reference proteome</keyword>
<dbReference type="Proteomes" id="UP000838102">
    <property type="component" value="Unassembled WGS sequence"/>
</dbReference>
<dbReference type="SUPFAM" id="SSF53474">
    <property type="entry name" value="alpha/beta-Hydrolases"/>
    <property type="match status" value="1"/>
</dbReference>
<dbReference type="EC" id="3.-.-.-" evidence="2"/>
<evidence type="ECO:0000259" key="1">
    <source>
        <dbReference type="Pfam" id="PF00561"/>
    </source>
</evidence>
<dbReference type="Pfam" id="PF00561">
    <property type="entry name" value="Abhydrolase_1"/>
    <property type="match status" value="1"/>
</dbReference>
<sequence>MSYFLTSDQVKINYQISGAYDGQSLVFSTGFGANQANWQLQVDYFTTAGYRVITYDHRNQGLSQVALEDLTIKRQGQDLKELIDYCHLINPVLIGHSLGASTVWSYLSQFGQENISAVVTEDLPPKCIRSLDWPIGLFDANQEDLAVAIEKLRHQSLTYRPLPHELQVFLAQKATPFNWMANVPLLLDSLPQDWRPVAQQEELPHLVVTGQYSPLWPADQGQLTVALLTKGVLAMISETGHVPHLENPVDFNTSLANFLQKYL</sequence>
<organism evidence="2 3">
    <name type="scientific">Convivina praedatoris</name>
    <dbReference type="NCBI Taxonomy" id="2880963"/>
    <lineage>
        <taxon>Bacteria</taxon>
        <taxon>Bacillati</taxon>
        <taxon>Bacillota</taxon>
        <taxon>Bacilli</taxon>
        <taxon>Lactobacillales</taxon>
        <taxon>Lactobacillaceae</taxon>
        <taxon>Convivina</taxon>
    </lineage>
</organism>
<dbReference type="PANTHER" id="PTHR43194:SF2">
    <property type="entry name" value="PEROXISOMAL MEMBRANE PROTEIN LPX1"/>
    <property type="match status" value="1"/>
</dbReference>
<keyword evidence="2" id="KW-0378">Hydrolase</keyword>
<proteinExistence type="predicted"/>
<evidence type="ECO:0000313" key="3">
    <source>
        <dbReference type="Proteomes" id="UP000838102"/>
    </source>
</evidence>
<protein>
    <submittedName>
        <fullName evidence="2">AB hydrolase superfamily protein YdjP</fullName>
        <ecNumber evidence="2">3.-.-.-</ecNumber>
    </submittedName>
</protein>
<gene>
    <name evidence="2" type="primary">ydjP_1</name>
    <name evidence="2" type="ORF">LMG032447_00025</name>
</gene>
<evidence type="ECO:0000313" key="2">
    <source>
        <dbReference type="EMBL" id="CAH1849947.1"/>
    </source>
</evidence>
<dbReference type="PANTHER" id="PTHR43194">
    <property type="entry name" value="HYDROLASE ALPHA/BETA FOLD FAMILY"/>
    <property type="match status" value="1"/>
</dbReference>
<dbReference type="InterPro" id="IPR000073">
    <property type="entry name" value="AB_hydrolase_1"/>
</dbReference>
<dbReference type="InterPro" id="IPR050228">
    <property type="entry name" value="Carboxylesterase_BioH"/>
</dbReference>
<dbReference type="EMBL" id="CAKOEU010000001">
    <property type="protein sequence ID" value="CAH1849947.1"/>
    <property type="molecule type" value="Genomic_DNA"/>
</dbReference>
<dbReference type="RefSeq" id="WP_248705504.1">
    <property type="nucleotide sequence ID" value="NZ_CAKOET010000001.1"/>
</dbReference>
<accession>A0ABM9CZL8</accession>
<comment type="caution">
    <text evidence="2">The sequence shown here is derived from an EMBL/GenBank/DDBJ whole genome shotgun (WGS) entry which is preliminary data.</text>
</comment>